<dbReference type="AlphaFoldDB" id="A0A0V1GH48"/>
<organism evidence="1 2">
    <name type="scientific">Trichinella pseudospiralis</name>
    <name type="common">Parasitic roundworm</name>
    <dbReference type="NCBI Taxonomy" id="6337"/>
    <lineage>
        <taxon>Eukaryota</taxon>
        <taxon>Metazoa</taxon>
        <taxon>Ecdysozoa</taxon>
        <taxon>Nematoda</taxon>
        <taxon>Enoplea</taxon>
        <taxon>Dorylaimia</taxon>
        <taxon>Trichinellida</taxon>
        <taxon>Trichinellidae</taxon>
        <taxon>Trichinella</taxon>
    </lineage>
</organism>
<name>A0A0V1GH48_TRIPS</name>
<accession>A0A0V1GH48</accession>
<gene>
    <name evidence="1" type="ORF">T4C_2822</name>
</gene>
<protein>
    <submittedName>
        <fullName evidence="1">Uncharacterized protein</fullName>
    </submittedName>
</protein>
<dbReference type="Proteomes" id="UP000054826">
    <property type="component" value="Unassembled WGS sequence"/>
</dbReference>
<evidence type="ECO:0000313" key="1">
    <source>
        <dbReference type="EMBL" id="KRY97544.1"/>
    </source>
</evidence>
<feature type="non-terminal residue" evidence="1">
    <location>
        <position position="32"/>
    </location>
</feature>
<proteinExistence type="predicted"/>
<reference evidence="1 2" key="1">
    <citation type="submission" date="2015-01" db="EMBL/GenBank/DDBJ databases">
        <title>Evolution of Trichinella species and genotypes.</title>
        <authorList>
            <person name="Korhonen P.K."/>
            <person name="Edoardo P."/>
            <person name="Giuseppe L.R."/>
            <person name="Gasser R.B."/>
        </authorList>
    </citation>
    <scope>NUCLEOTIDE SEQUENCE [LARGE SCALE GENOMIC DNA]</scope>
    <source>
        <strain evidence="1">ISS176</strain>
    </source>
</reference>
<dbReference type="EMBL" id="JYDV01002589">
    <property type="protein sequence ID" value="KRY97544.1"/>
    <property type="molecule type" value="Genomic_DNA"/>
</dbReference>
<feature type="non-terminal residue" evidence="1">
    <location>
        <position position="1"/>
    </location>
</feature>
<sequence length="32" mass="3922">LELVEKRIRYMKIQSLRCNNIHLKAIRLKDLI</sequence>
<comment type="caution">
    <text evidence="1">The sequence shown here is derived from an EMBL/GenBank/DDBJ whole genome shotgun (WGS) entry which is preliminary data.</text>
</comment>
<evidence type="ECO:0000313" key="2">
    <source>
        <dbReference type="Proteomes" id="UP000054826"/>
    </source>
</evidence>